<sequence>MRVQEILTADHEIRYVIVDESGNLIIPVVRYLKYLHAIGRARNTLRAYAHSLSLYFTYLTQERLDHACVTLDDMAGFVLWLKNPYRSLKVLPVQPVTQARTNTTINQCITAVAGFYDYLWRRDELTTDFNEQTRSYLPARARSYKSFLHHITKSQLVEKNLLKQQVPRQQKPKTLTTAQIEALVNACENLRDKLLLRLLYESSLRIGECLALWIEDLDIERCQISVRDRGQLVNRAEIKTPASCRKVDVSRELINSILDYLVVVHTEEVETNHVFIKLHGKRSGQPLEYADVNDLFQRLKKKTGIDAHAHLLRHSSLTSLAKHGWRPELLRERAGHTQISSTYQLYVHPGDEELREAWEQTQERLRLSQPGQEER</sequence>
<dbReference type="PANTHER" id="PTHR30349">
    <property type="entry name" value="PHAGE INTEGRASE-RELATED"/>
    <property type="match status" value="1"/>
</dbReference>
<dbReference type="PROSITE" id="PS51898">
    <property type="entry name" value="TYR_RECOMBINASE"/>
    <property type="match status" value="1"/>
</dbReference>
<dbReference type="SUPFAM" id="SSF56349">
    <property type="entry name" value="DNA breaking-rejoining enzymes"/>
    <property type="match status" value="1"/>
</dbReference>
<gene>
    <name evidence="6" type="ORF">KSZ_61970</name>
</gene>
<evidence type="ECO:0000259" key="5">
    <source>
        <dbReference type="PROSITE" id="PS51898"/>
    </source>
</evidence>
<keyword evidence="2" id="KW-0229">DNA integration</keyword>
<comment type="similarity">
    <text evidence="1">Belongs to the 'phage' integrase family.</text>
</comment>
<evidence type="ECO:0000256" key="1">
    <source>
        <dbReference type="ARBA" id="ARBA00008857"/>
    </source>
</evidence>
<comment type="caution">
    <text evidence="6">The sequence shown here is derived from an EMBL/GenBank/DDBJ whole genome shotgun (WGS) entry which is preliminary data.</text>
</comment>
<dbReference type="PANTHER" id="PTHR30349:SF41">
    <property type="entry name" value="INTEGRASE_RECOMBINASE PROTEIN MJ0367-RELATED"/>
    <property type="match status" value="1"/>
</dbReference>
<dbReference type="Pfam" id="PF00589">
    <property type="entry name" value="Phage_integrase"/>
    <property type="match status" value="1"/>
</dbReference>
<accession>A0ABQ3VR50</accession>
<evidence type="ECO:0000256" key="3">
    <source>
        <dbReference type="ARBA" id="ARBA00023125"/>
    </source>
</evidence>
<dbReference type="EMBL" id="BNJJ01000022">
    <property type="protein sequence ID" value="GHO88191.1"/>
    <property type="molecule type" value="Genomic_DNA"/>
</dbReference>
<evidence type="ECO:0000256" key="4">
    <source>
        <dbReference type="ARBA" id="ARBA00023172"/>
    </source>
</evidence>
<dbReference type="InterPro" id="IPR010998">
    <property type="entry name" value="Integrase_recombinase_N"/>
</dbReference>
<dbReference type="RefSeq" id="WP_201365800.1">
    <property type="nucleotide sequence ID" value="NZ_BNJJ01000022.1"/>
</dbReference>
<evidence type="ECO:0000256" key="2">
    <source>
        <dbReference type="ARBA" id="ARBA00022908"/>
    </source>
</evidence>
<dbReference type="Gene3D" id="1.10.443.10">
    <property type="entry name" value="Intergrase catalytic core"/>
    <property type="match status" value="1"/>
</dbReference>
<evidence type="ECO:0000313" key="6">
    <source>
        <dbReference type="EMBL" id="GHO88191.1"/>
    </source>
</evidence>
<organism evidence="6 7">
    <name type="scientific">Dictyobacter formicarum</name>
    <dbReference type="NCBI Taxonomy" id="2778368"/>
    <lineage>
        <taxon>Bacteria</taxon>
        <taxon>Bacillati</taxon>
        <taxon>Chloroflexota</taxon>
        <taxon>Ktedonobacteria</taxon>
        <taxon>Ktedonobacterales</taxon>
        <taxon>Dictyobacteraceae</taxon>
        <taxon>Dictyobacter</taxon>
    </lineage>
</organism>
<feature type="domain" description="Tyr recombinase" evidence="5">
    <location>
        <begin position="170"/>
        <end position="359"/>
    </location>
</feature>
<dbReference type="InterPro" id="IPR004107">
    <property type="entry name" value="Integrase_SAM-like_N"/>
</dbReference>
<reference evidence="6 7" key="1">
    <citation type="journal article" date="2021" name="Int. J. Syst. Evol. Microbiol.">
        <title>Reticulibacter mediterranei gen. nov., sp. nov., within the new family Reticulibacteraceae fam. nov., and Ktedonospora formicarum gen. nov., sp. nov., Ktedonobacter robiniae sp. nov., Dictyobacter formicarum sp. nov. and Dictyobacter arantiisoli sp. nov., belonging to the class Ktedonobacteria.</title>
        <authorList>
            <person name="Yabe S."/>
            <person name="Zheng Y."/>
            <person name="Wang C.M."/>
            <person name="Sakai Y."/>
            <person name="Abe K."/>
            <person name="Yokota A."/>
            <person name="Donadio S."/>
            <person name="Cavaletti L."/>
            <person name="Monciardini P."/>
        </authorList>
    </citation>
    <scope>NUCLEOTIDE SEQUENCE [LARGE SCALE GENOMIC DNA]</scope>
    <source>
        <strain evidence="6 7">SOSP1-9</strain>
    </source>
</reference>
<dbReference type="InterPro" id="IPR011010">
    <property type="entry name" value="DNA_brk_join_enz"/>
</dbReference>
<dbReference type="InterPro" id="IPR050090">
    <property type="entry name" value="Tyrosine_recombinase_XerCD"/>
</dbReference>
<name>A0ABQ3VR50_9CHLR</name>
<dbReference type="Pfam" id="PF02899">
    <property type="entry name" value="Phage_int_SAM_1"/>
    <property type="match status" value="1"/>
</dbReference>
<proteinExistence type="inferred from homology"/>
<dbReference type="InterPro" id="IPR013762">
    <property type="entry name" value="Integrase-like_cat_sf"/>
</dbReference>
<dbReference type="InterPro" id="IPR002104">
    <property type="entry name" value="Integrase_catalytic"/>
</dbReference>
<dbReference type="Gene3D" id="1.10.150.130">
    <property type="match status" value="1"/>
</dbReference>
<keyword evidence="4" id="KW-0233">DNA recombination</keyword>
<dbReference type="Proteomes" id="UP000635565">
    <property type="component" value="Unassembled WGS sequence"/>
</dbReference>
<evidence type="ECO:0000313" key="7">
    <source>
        <dbReference type="Proteomes" id="UP000635565"/>
    </source>
</evidence>
<keyword evidence="3" id="KW-0238">DNA-binding</keyword>
<protein>
    <submittedName>
        <fullName evidence="6">Transposase</fullName>
    </submittedName>
</protein>
<keyword evidence="7" id="KW-1185">Reference proteome</keyword>